<reference evidence="2" key="1">
    <citation type="submission" date="2017-08" db="EMBL/GenBank/DDBJ databases">
        <title>Direct submision.</title>
        <authorList>
            <person name="Kim S.-J."/>
            <person name="Rhee S.-K."/>
        </authorList>
    </citation>
    <scope>NUCLEOTIDE SEQUENCE [LARGE SCALE GENOMIC DNA]</scope>
    <source>
        <strain evidence="2">GI5</strain>
    </source>
</reference>
<dbReference type="AlphaFoldDB" id="A0A2K9LJV8"/>
<dbReference type="EMBL" id="CP022684">
    <property type="protein sequence ID" value="AUM12628.1"/>
    <property type="molecule type" value="Genomic_DNA"/>
</dbReference>
<gene>
    <name evidence="1" type="ORF">Kalk_09455</name>
</gene>
<dbReference type="OrthoDB" id="6076724at2"/>
<dbReference type="Proteomes" id="UP000235116">
    <property type="component" value="Chromosome"/>
</dbReference>
<accession>A0A2K9LJV8</accession>
<dbReference type="RefSeq" id="WP_101894013.1">
    <property type="nucleotide sequence ID" value="NZ_CP022684.1"/>
</dbReference>
<protein>
    <submittedName>
        <fullName evidence="1">Uncharacterized protein</fullName>
    </submittedName>
</protein>
<proteinExistence type="predicted"/>
<evidence type="ECO:0000313" key="2">
    <source>
        <dbReference type="Proteomes" id="UP000235116"/>
    </source>
</evidence>
<name>A0A2K9LJV8_9GAMM</name>
<dbReference type="KEGG" id="kak:Kalk_09455"/>
<organism evidence="1 2">
    <name type="scientific">Ketobacter alkanivorans</name>
    <dbReference type="NCBI Taxonomy" id="1917421"/>
    <lineage>
        <taxon>Bacteria</taxon>
        <taxon>Pseudomonadati</taxon>
        <taxon>Pseudomonadota</taxon>
        <taxon>Gammaproteobacteria</taxon>
        <taxon>Pseudomonadales</taxon>
        <taxon>Ketobacteraceae</taxon>
        <taxon>Ketobacter</taxon>
    </lineage>
</organism>
<sequence length="229" mass="25244">MPTKYYLAFASSKELEGAAIELLDRRARGVKESHVPLMESTMDYFIPEMLHAFLVGTVDAIGLSNMSTKVVHSTADVIGKTSKMLMPHLLKKRSNQELDPMISFVDEIYIRPQQADNGKAGTGCEMDKATYDRMKRVVGGIQAGDVAGNRDELSELMSLTVDLLLEGLMKRAIGLLKHGFVVRKIADGAIATCQAAGHGVVNKVFKKLDDEQMLHLANYFETLIVTAER</sequence>
<evidence type="ECO:0000313" key="1">
    <source>
        <dbReference type="EMBL" id="AUM12628.1"/>
    </source>
</evidence>
<keyword evidence="2" id="KW-1185">Reference proteome</keyword>